<evidence type="ECO:0000313" key="3">
    <source>
        <dbReference type="Proteomes" id="UP000187412"/>
    </source>
</evidence>
<accession>A0ABX3GT38</accession>
<feature type="region of interest" description="Disordered" evidence="1">
    <location>
        <begin position="1"/>
        <end position="22"/>
    </location>
</feature>
<comment type="caution">
    <text evidence="2">The sequence shown here is derived from an EMBL/GenBank/DDBJ whole genome shotgun (WGS) entry which is preliminary data.</text>
</comment>
<organism evidence="2 3">
    <name type="scientific">Paenibacillus borealis</name>
    <dbReference type="NCBI Taxonomy" id="160799"/>
    <lineage>
        <taxon>Bacteria</taxon>
        <taxon>Bacillati</taxon>
        <taxon>Bacillota</taxon>
        <taxon>Bacilli</taxon>
        <taxon>Bacillales</taxon>
        <taxon>Paenibacillaceae</taxon>
        <taxon>Paenibacillus</taxon>
    </lineage>
</organism>
<dbReference type="Proteomes" id="UP000187412">
    <property type="component" value="Unassembled WGS sequence"/>
</dbReference>
<feature type="compositionally biased region" description="Polar residues" evidence="1">
    <location>
        <begin position="12"/>
        <end position="22"/>
    </location>
</feature>
<sequence>MLIASFRGDTADFNSASEATQENTSYISKNFFEFDGNGSMKPTEFQKERTRQSIERRQL</sequence>
<evidence type="ECO:0000313" key="2">
    <source>
        <dbReference type="EMBL" id="OMD34584.1"/>
    </source>
</evidence>
<feature type="compositionally biased region" description="Basic and acidic residues" evidence="1">
    <location>
        <begin position="44"/>
        <end position="59"/>
    </location>
</feature>
<keyword evidence="3" id="KW-1185">Reference proteome</keyword>
<protein>
    <submittedName>
        <fullName evidence="2">Uncharacterized protein</fullName>
    </submittedName>
</protein>
<proteinExistence type="predicted"/>
<reference evidence="2 3" key="1">
    <citation type="submission" date="2016-10" db="EMBL/GenBank/DDBJ databases">
        <title>Paenibacillus species isolates.</title>
        <authorList>
            <person name="Beno S.M."/>
        </authorList>
    </citation>
    <scope>NUCLEOTIDE SEQUENCE [LARGE SCALE GENOMIC DNA]</scope>
    <source>
        <strain evidence="2 3">FSL H7-0744</strain>
    </source>
</reference>
<evidence type="ECO:0000256" key="1">
    <source>
        <dbReference type="SAM" id="MobiDB-lite"/>
    </source>
</evidence>
<name>A0ABX3GT38_PAEBO</name>
<dbReference type="EMBL" id="MPTB01000117">
    <property type="protein sequence ID" value="OMD34584.1"/>
    <property type="molecule type" value="Genomic_DNA"/>
</dbReference>
<feature type="region of interest" description="Disordered" evidence="1">
    <location>
        <begin position="36"/>
        <end position="59"/>
    </location>
</feature>
<gene>
    <name evidence="2" type="ORF">BSK56_33525</name>
</gene>